<sequence length="68" mass="7604">MPPALNGNICGTGWRAATAFLITYQAGWQNVHVYDGGWFSWDKAHKQDPAKYQVQVGDPRSDVVKILK</sequence>
<keyword evidence="3" id="KW-1185">Reference proteome</keyword>
<feature type="domain" description="Rhodanese" evidence="1">
    <location>
        <begin position="10"/>
        <end position="43"/>
    </location>
</feature>
<organism evidence="2 3">
    <name type="scientific">Loigolactobacillus jiayinensis</name>
    <dbReference type="NCBI Taxonomy" id="2486016"/>
    <lineage>
        <taxon>Bacteria</taxon>
        <taxon>Bacillati</taxon>
        <taxon>Bacillota</taxon>
        <taxon>Bacilli</taxon>
        <taxon>Lactobacillales</taxon>
        <taxon>Lactobacillaceae</taxon>
        <taxon>Loigolactobacillus</taxon>
    </lineage>
</organism>
<dbReference type="InterPro" id="IPR001763">
    <property type="entry name" value="Rhodanese-like_dom"/>
</dbReference>
<dbReference type="InterPro" id="IPR036873">
    <property type="entry name" value="Rhodanese-like_dom_sf"/>
</dbReference>
<dbReference type="Pfam" id="PF00581">
    <property type="entry name" value="Rhodanese"/>
    <property type="match status" value="1"/>
</dbReference>
<dbReference type="SUPFAM" id="SSF52821">
    <property type="entry name" value="Rhodanese/Cell cycle control phosphatase"/>
    <property type="match status" value="1"/>
</dbReference>
<name>A0ABW1RE33_9LACO</name>
<comment type="caution">
    <text evidence="2">The sequence shown here is derived from an EMBL/GenBank/DDBJ whole genome shotgun (WGS) entry which is preliminary data.</text>
</comment>
<evidence type="ECO:0000313" key="2">
    <source>
        <dbReference type="EMBL" id="MFC6170023.1"/>
    </source>
</evidence>
<gene>
    <name evidence="2" type="ORF">ACFQGP_05425</name>
</gene>
<dbReference type="Proteomes" id="UP001596289">
    <property type="component" value="Unassembled WGS sequence"/>
</dbReference>
<dbReference type="EMBL" id="JBHSSL010000028">
    <property type="protein sequence ID" value="MFC6170023.1"/>
    <property type="molecule type" value="Genomic_DNA"/>
</dbReference>
<evidence type="ECO:0000313" key="3">
    <source>
        <dbReference type="Proteomes" id="UP001596289"/>
    </source>
</evidence>
<dbReference type="Gene3D" id="3.40.250.10">
    <property type="entry name" value="Rhodanese-like domain"/>
    <property type="match status" value="1"/>
</dbReference>
<accession>A0ABW1RE33</accession>
<dbReference type="RefSeq" id="WP_125552025.1">
    <property type="nucleotide sequence ID" value="NZ_JBHSSL010000028.1"/>
</dbReference>
<reference evidence="3" key="1">
    <citation type="journal article" date="2019" name="Int. J. Syst. Evol. Microbiol.">
        <title>The Global Catalogue of Microorganisms (GCM) 10K type strain sequencing project: providing services to taxonomists for standard genome sequencing and annotation.</title>
        <authorList>
            <consortium name="The Broad Institute Genomics Platform"/>
            <consortium name="The Broad Institute Genome Sequencing Center for Infectious Disease"/>
            <person name="Wu L."/>
            <person name="Ma J."/>
        </authorList>
    </citation>
    <scope>NUCLEOTIDE SEQUENCE [LARGE SCALE GENOMIC DNA]</scope>
    <source>
        <strain evidence="3">CCM 8904</strain>
    </source>
</reference>
<proteinExistence type="predicted"/>
<evidence type="ECO:0000259" key="1">
    <source>
        <dbReference type="PROSITE" id="PS50206"/>
    </source>
</evidence>
<protein>
    <submittedName>
        <fullName evidence="2">Rhodanese-like domain-containing protein</fullName>
    </submittedName>
</protein>
<dbReference type="PROSITE" id="PS50206">
    <property type="entry name" value="RHODANESE_3"/>
    <property type="match status" value="1"/>
</dbReference>